<feature type="compositionally biased region" description="Basic and acidic residues" evidence="4">
    <location>
        <begin position="312"/>
        <end position="322"/>
    </location>
</feature>
<name>A0A6P7NIN2_BETSP</name>
<feature type="domain" description="AIG1-type G" evidence="6">
    <location>
        <begin position="33"/>
        <end position="229"/>
    </location>
</feature>
<evidence type="ECO:0000256" key="3">
    <source>
        <dbReference type="ARBA" id="ARBA00023134"/>
    </source>
</evidence>
<dbReference type="OrthoDB" id="8954335at2759"/>
<sequence length="948" mass="101296">MPRRSVEQTIHEHSVEGLTQLIMSRGSHSGSSAQELRLLLVGNIGCGKTLSADTVLGQPSPESHASPRSCRLRQGAFEGRAVTLVEAPRWFWSGGKMEDSVRKETARAMTLLEPGPHCILLLVPVFQFTEMEGRVPAELEEMFGEASLNHTLVLLTCGDYLMGRTVEDYLRSDSGLRQVVDRCGGRYHVINNRQRNDRDQVRELLKKVDIMVQQNGVCPIKTLRDAESEKPVPGGKREVLESYRAQNAERWESAPARGRNQETARSGEDAGDEYSAALQRRRKERRDEVEGRAGVRRESNGLQSAPAPRPEGSTHADEDWRRNRTPSFKLNADGALLSQMSEAKPKKVISTLHHRINSFEEQSPSLSPTSSPRSPPFSSNSPSSSAFADSAFSEPSSPSSSAFAFSPPPLPSPAPPTAASSSPELRLVLLGRSGAGKSATGNKILGREEFDSCAITQECDKKKALVGGRRVAVVDTPDWFNSQNAPDEVRAQISSCVALSSPGPHAFLLCVPLDRPAKLELQALWALDAVFGPEAVRRHTLVLFTCEDRLRESGRAGGSSVEAYVAGQRADLLNLVERCGDRFHVMAAGDGGREGRSVEELLDKVEQMVKEAGGQFYSCPAFQEAESRVRQRQVEIARQRRRAELDRGGSAGQLSPKRRLSHMQTVAEAEEEVREDEIEDTRDEAEMSLRSMDIESLPPIAAGGLQASVLRSVVEKMQCGAEALPRLLAGGSAWARDGAMQVRSSPAWGALSSGALSVQEMVVGSSLWEKVGAGAGHVSKAVGDRVPQVVVDGSAWVGSGAKAVAASPVWGQVGSGAKLVAGTSMRVGAGIGTGAKTVARSPVWGKVGSGAKAGAQMVARSPVWEQAGAAAKRVPRALLVGAVLGLVLGVLLWGVLGGAVGAAVGSAAAEAGRRKYGKKKAAPETKDEAAARTVSDGVDSLAKTLKTE</sequence>
<feature type="compositionally biased region" description="Pro residues" evidence="4">
    <location>
        <begin position="406"/>
        <end position="416"/>
    </location>
</feature>
<keyword evidence="5" id="KW-0812">Transmembrane</keyword>
<feature type="compositionally biased region" description="Acidic residues" evidence="4">
    <location>
        <begin position="668"/>
        <end position="680"/>
    </location>
</feature>
<feature type="compositionally biased region" description="Basic and acidic residues" evidence="4">
    <location>
        <begin position="921"/>
        <end position="930"/>
    </location>
</feature>
<dbReference type="InterPro" id="IPR006703">
    <property type="entry name" value="G_AIG1"/>
</dbReference>
<dbReference type="Proteomes" id="UP000515150">
    <property type="component" value="Chromosome 1"/>
</dbReference>
<evidence type="ECO:0000256" key="1">
    <source>
        <dbReference type="ARBA" id="ARBA00008535"/>
    </source>
</evidence>
<evidence type="ECO:0000259" key="6">
    <source>
        <dbReference type="PROSITE" id="PS51720"/>
    </source>
</evidence>
<dbReference type="PANTHER" id="PTHR10903">
    <property type="entry name" value="GTPASE, IMAP FAMILY MEMBER-RELATED"/>
    <property type="match status" value="1"/>
</dbReference>
<gene>
    <name evidence="8" type="primary">LOC114861897</name>
</gene>
<evidence type="ECO:0000313" key="7">
    <source>
        <dbReference type="Proteomes" id="UP000515150"/>
    </source>
</evidence>
<keyword evidence="5" id="KW-1133">Transmembrane helix</keyword>
<evidence type="ECO:0000256" key="5">
    <source>
        <dbReference type="SAM" id="Phobius"/>
    </source>
</evidence>
<dbReference type="Gene3D" id="3.40.50.300">
    <property type="entry name" value="P-loop containing nucleotide triphosphate hydrolases"/>
    <property type="match status" value="2"/>
</dbReference>
<reference evidence="8" key="1">
    <citation type="submission" date="2025-08" db="UniProtKB">
        <authorList>
            <consortium name="RefSeq"/>
        </authorList>
    </citation>
    <scope>IDENTIFICATION</scope>
</reference>
<proteinExistence type="inferred from homology"/>
<dbReference type="GO" id="GO:0005525">
    <property type="term" value="F:GTP binding"/>
    <property type="evidence" value="ECO:0007669"/>
    <property type="project" value="UniProtKB-KW"/>
</dbReference>
<organism evidence="7 8">
    <name type="scientific">Betta splendens</name>
    <name type="common">Siamese fighting fish</name>
    <dbReference type="NCBI Taxonomy" id="158456"/>
    <lineage>
        <taxon>Eukaryota</taxon>
        <taxon>Metazoa</taxon>
        <taxon>Chordata</taxon>
        <taxon>Craniata</taxon>
        <taxon>Vertebrata</taxon>
        <taxon>Euteleostomi</taxon>
        <taxon>Actinopterygii</taxon>
        <taxon>Neopterygii</taxon>
        <taxon>Teleostei</taxon>
        <taxon>Neoteleostei</taxon>
        <taxon>Acanthomorphata</taxon>
        <taxon>Anabantaria</taxon>
        <taxon>Anabantiformes</taxon>
        <taxon>Anabantoidei</taxon>
        <taxon>Osphronemidae</taxon>
        <taxon>Betta</taxon>
    </lineage>
</organism>
<keyword evidence="5" id="KW-0472">Membrane</keyword>
<protein>
    <submittedName>
        <fullName evidence="8">Uncharacterized protein LOC114861897</fullName>
    </submittedName>
</protein>
<dbReference type="InParanoid" id="A0A6P7NIN2"/>
<dbReference type="CDD" id="cd01852">
    <property type="entry name" value="AIG1"/>
    <property type="match status" value="1"/>
</dbReference>
<dbReference type="AlphaFoldDB" id="A0A6P7NIN2"/>
<dbReference type="RefSeq" id="XP_029017419.1">
    <property type="nucleotide sequence ID" value="XM_029161586.2"/>
</dbReference>
<dbReference type="KEGG" id="bspl:114861897"/>
<keyword evidence="7" id="KW-1185">Reference proteome</keyword>
<dbReference type="FunFam" id="3.40.50.300:FF:002274">
    <property type="entry name" value="Si:dkeyp-69e1.8"/>
    <property type="match status" value="1"/>
</dbReference>
<feature type="region of interest" description="Disordered" evidence="4">
    <location>
        <begin position="914"/>
        <end position="933"/>
    </location>
</feature>
<dbReference type="SUPFAM" id="SSF52540">
    <property type="entry name" value="P-loop containing nucleoside triphosphate hydrolases"/>
    <property type="match status" value="2"/>
</dbReference>
<dbReference type="PANTHER" id="PTHR10903:SF167">
    <property type="entry name" value="GTPASE IMAP FAMILY MEMBER 6-RELATED"/>
    <property type="match status" value="1"/>
</dbReference>
<comment type="similarity">
    <text evidence="1">Belongs to the TRAFAC class TrmE-Era-EngA-EngB-Septin-like GTPase superfamily. AIG1/Toc34/Toc159-like paraseptin GTPase family. IAN subfamily.</text>
</comment>
<dbReference type="InterPro" id="IPR045058">
    <property type="entry name" value="GIMA/IAN/Toc"/>
</dbReference>
<feature type="compositionally biased region" description="Low complexity" evidence="4">
    <location>
        <begin position="363"/>
        <end position="405"/>
    </location>
</feature>
<keyword evidence="3" id="KW-0342">GTP-binding</keyword>
<feature type="transmembrane region" description="Helical" evidence="5">
    <location>
        <begin position="878"/>
        <end position="909"/>
    </location>
</feature>
<evidence type="ECO:0000256" key="2">
    <source>
        <dbReference type="ARBA" id="ARBA00022741"/>
    </source>
</evidence>
<dbReference type="PROSITE" id="PS51720">
    <property type="entry name" value="G_AIG1"/>
    <property type="match status" value="2"/>
</dbReference>
<dbReference type="InterPro" id="IPR027417">
    <property type="entry name" value="P-loop_NTPase"/>
</dbReference>
<feature type="compositionally biased region" description="Basic and acidic residues" evidence="4">
    <location>
        <begin position="259"/>
        <end position="268"/>
    </location>
</feature>
<accession>A0A6P7NIN2</accession>
<feature type="domain" description="AIG1-type G" evidence="6">
    <location>
        <begin position="422"/>
        <end position="626"/>
    </location>
</feature>
<dbReference type="GeneID" id="114861897"/>
<feature type="compositionally biased region" description="Basic and acidic residues" evidence="4">
    <location>
        <begin position="285"/>
        <end position="299"/>
    </location>
</feature>
<feature type="region of interest" description="Disordered" evidence="4">
    <location>
        <begin position="360"/>
        <end position="421"/>
    </location>
</feature>
<feature type="region of interest" description="Disordered" evidence="4">
    <location>
        <begin position="248"/>
        <end position="323"/>
    </location>
</feature>
<dbReference type="Pfam" id="PF04548">
    <property type="entry name" value="AIG1"/>
    <property type="match status" value="2"/>
</dbReference>
<evidence type="ECO:0000313" key="8">
    <source>
        <dbReference type="RefSeq" id="XP_029017419.1"/>
    </source>
</evidence>
<feature type="region of interest" description="Disordered" evidence="4">
    <location>
        <begin position="640"/>
        <end position="680"/>
    </location>
</feature>
<evidence type="ECO:0000256" key="4">
    <source>
        <dbReference type="SAM" id="MobiDB-lite"/>
    </source>
</evidence>
<keyword evidence="2" id="KW-0547">Nucleotide-binding</keyword>